<dbReference type="WBParaSite" id="EVEC_0001360801-mRNA-1">
    <property type="protein sequence ID" value="EVEC_0001360801-mRNA-1"/>
    <property type="gene ID" value="EVEC_0001360801"/>
</dbReference>
<name>A0A0N4VRE0_ENTVE</name>
<evidence type="ECO:0000313" key="3">
    <source>
        <dbReference type="WBParaSite" id="EVEC_0001360801-mRNA-1"/>
    </source>
</evidence>
<reference evidence="1 2" key="2">
    <citation type="submission" date="2018-10" db="EMBL/GenBank/DDBJ databases">
        <authorList>
            <consortium name="Pathogen Informatics"/>
        </authorList>
    </citation>
    <scope>NUCLEOTIDE SEQUENCE [LARGE SCALE GENOMIC DNA]</scope>
</reference>
<organism evidence="3">
    <name type="scientific">Enterobius vermicularis</name>
    <name type="common">Human pinworm</name>
    <dbReference type="NCBI Taxonomy" id="51028"/>
    <lineage>
        <taxon>Eukaryota</taxon>
        <taxon>Metazoa</taxon>
        <taxon>Ecdysozoa</taxon>
        <taxon>Nematoda</taxon>
        <taxon>Chromadorea</taxon>
        <taxon>Rhabditida</taxon>
        <taxon>Spirurina</taxon>
        <taxon>Oxyuridomorpha</taxon>
        <taxon>Oxyuroidea</taxon>
        <taxon>Oxyuridae</taxon>
        <taxon>Enterobius</taxon>
    </lineage>
</organism>
<dbReference type="Proteomes" id="UP000274131">
    <property type="component" value="Unassembled WGS sequence"/>
</dbReference>
<dbReference type="AlphaFoldDB" id="A0A0N4VRE0"/>
<accession>A0A0N4VRE0</accession>
<evidence type="ECO:0000313" key="1">
    <source>
        <dbReference type="EMBL" id="VDD97985.1"/>
    </source>
</evidence>
<proteinExistence type="predicted"/>
<sequence length="51" mass="6051">MHMLHAQLHDKLWVVDTEEEEEEVSSAVPIVWNQRPFCCRCSTLSPNFFFL</sequence>
<reference evidence="3" key="1">
    <citation type="submission" date="2017-02" db="UniProtKB">
        <authorList>
            <consortium name="WormBaseParasite"/>
        </authorList>
    </citation>
    <scope>IDENTIFICATION</scope>
</reference>
<gene>
    <name evidence="1" type="ORF">EVEC_LOCUS12736</name>
</gene>
<keyword evidence="2" id="KW-1185">Reference proteome</keyword>
<dbReference type="EMBL" id="UXUI01016463">
    <property type="protein sequence ID" value="VDD97985.1"/>
    <property type="molecule type" value="Genomic_DNA"/>
</dbReference>
<protein>
    <submittedName>
        <fullName evidence="1 3">Uncharacterized protein</fullName>
    </submittedName>
</protein>
<evidence type="ECO:0000313" key="2">
    <source>
        <dbReference type="Proteomes" id="UP000274131"/>
    </source>
</evidence>